<keyword evidence="4" id="KW-1185">Reference proteome</keyword>
<dbReference type="Gene3D" id="1.10.287.1060">
    <property type="entry name" value="ESAT-6-like"/>
    <property type="match status" value="1"/>
</dbReference>
<accession>A0A6P1D0G2</accession>
<dbReference type="RefSeq" id="WP_163823737.1">
    <property type="nucleotide sequence ID" value="NZ_JAAGUX010000005.1"/>
</dbReference>
<dbReference type="InterPro" id="IPR036689">
    <property type="entry name" value="ESAT-6-like_sf"/>
</dbReference>
<evidence type="ECO:0000313" key="1">
    <source>
        <dbReference type="EMBL" id="NEW43797.1"/>
    </source>
</evidence>
<comment type="caution">
    <text evidence="1">The sequence shown here is derived from an EMBL/GenBank/DDBJ whole genome shotgun (WGS) entry which is preliminary data.</text>
</comment>
<organism evidence="1 3">
    <name type="scientific">Nocardia cyriacigeorgica</name>
    <dbReference type="NCBI Taxonomy" id="135487"/>
    <lineage>
        <taxon>Bacteria</taxon>
        <taxon>Bacillati</taxon>
        <taxon>Actinomycetota</taxon>
        <taxon>Actinomycetes</taxon>
        <taxon>Mycobacteriales</taxon>
        <taxon>Nocardiaceae</taxon>
        <taxon>Nocardia</taxon>
    </lineage>
</organism>
<dbReference type="EMBL" id="JAAGUX010000005">
    <property type="protein sequence ID" value="NEW54902.1"/>
    <property type="molecule type" value="Genomic_DNA"/>
</dbReference>
<proteinExistence type="predicted"/>
<evidence type="ECO:0000313" key="4">
    <source>
        <dbReference type="Proteomes" id="UP000470876"/>
    </source>
</evidence>
<name>A0A6P1D0G2_9NOCA</name>
<dbReference type="Proteomes" id="UP000468928">
    <property type="component" value="Unassembled WGS sequence"/>
</dbReference>
<dbReference type="Proteomes" id="UP000470876">
    <property type="component" value="Unassembled WGS sequence"/>
</dbReference>
<dbReference type="EMBL" id="JAAGUZ010000009">
    <property type="protein sequence ID" value="NEW43797.1"/>
    <property type="molecule type" value="Genomic_DNA"/>
</dbReference>
<gene>
    <name evidence="1" type="ORF">GV789_04890</name>
    <name evidence="2" type="ORF">GV794_04345</name>
</gene>
<sequence length="104" mass="10426">MSTLKADPEAIKATEPGFQSLATQVADALSTLKSALDAEGECWGADEIGESFAGNYTPGAEKALKAVEILSTTLSAMGSGATTTATSLEGQDQAIAAALSKDSA</sequence>
<dbReference type="SUPFAM" id="SSF140453">
    <property type="entry name" value="EsxAB dimer-like"/>
    <property type="match status" value="1"/>
</dbReference>
<evidence type="ECO:0008006" key="5">
    <source>
        <dbReference type="Google" id="ProtNLM"/>
    </source>
</evidence>
<reference evidence="3 4" key="1">
    <citation type="submission" date="2020-01" db="EMBL/GenBank/DDBJ databases">
        <title>Genetics and antimicrobial susceptibilities of Nocardia species isolated from the soil; a comparison with species isolated from humans.</title>
        <authorList>
            <person name="Carrasco G."/>
            <person name="Monzon S."/>
            <person name="Sansegundo M."/>
            <person name="Garcia E."/>
            <person name="Garrido N."/>
            <person name="Medina M.J."/>
            <person name="Villalon P."/>
            <person name="Ramirez-Arocha A.C."/>
            <person name="Jimenez P."/>
            <person name="Cuesta I."/>
            <person name="Valdezate S."/>
        </authorList>
    </citation>
    <scope>NUCLEOTIDE SEQUENCE [LARGE SCALE GENOMIC DNA]</scope>
    <source>
        <strain evidence="1 3">CNM20110639</strain>
        <strain evidence="2 4">CNM20110649</strain>
    </source>
</reference>
<protein>
    <recommendedName>
        <fullName evidence="5">WXG100 family type VII secretion target</fullName>
    </recommendedName>
</protein>
<evidence type="ECO:0000313" key="3">
    <source>
        <dbReference type="Proteomes" id="UP000468928"/>
    </source>
</evidence>
<dbReference type="AlphaFoldDB" id="A0A6P1D0G2"/>
<evidence type="ECO:0000313" key="2">
    <source>
        <dbReference type="EMBL" id="NEW54902.1"/>
    </source>
</evidence>